<protein>
    <recommendedName>
        <fullName evidence="4">Threonine synthase</fullName>
        <ecNumber evidence="4">4.2.3.1</ecNumber>
    </recommendedName>
</protein>
<feature type="modified residue" description="N6-(pyridoxal phosphate)lysine" evidence="5">
    <location>
        <position position="112"/>
    </location>
</feature>
<dbReference type="Pfam" id="PF14821">
    <property type="entry name" value="Thr_synth_N"/>
    <property type="match status" value="1"/>
</dbReference>
<evidence type="ECO:0000256" key="2">
    <source>
        <dbReference type="ARBA" id="ARBA00005517"/>
    </source>
</evidence>
<gene>
    <name evidence="8" type="ORF">ESZ54_00085</name>
</gene>
<dbReference type="InterPro" id="IPR037158">
    <property type="entry name" value="Thr_synth_N_sf"/>
</dbReference>
<dbReference type="OrthoDB" id="9763107at2"/>
<dbReference type="GO" id="GO:0004795">
    <property type="term" value="F:threonine synthase activity"/>
    <property type="evidence" value="ECO:0007669"/>
    <property type="project" value="UniProtKB-UniRule"/>
</dbReference>
<dbReference type="InterPro" id="IPR029144">
    <property type="entry name" value="Thr_synth_N"/>
</dbReference>
<dbReference type="Proteomes" id="UP000310506">
    <property type="component" value="Unassembled WGS sequence"/>
</dbReference>
<evidence type="ECO:0000256" key="4">
    <source>
        <dbReference type="NCBIfam" id="TIGR00260"/>
    </source>
</evidence>
<dbReference type="InterPro" id="IPR004450">
    <property type="entry name" value="Thr_synthase-like"/>
</dbReference>
<name>A0A4V3TVB1_9ENTE</name>
<dbReference type="SUPFAM" id="SSF53686">
    <property type="entry name" value="Tryptophan synthase beta subunit-like PLP-dependent enzymes"/>
    <property type="match status" value="1"/>
</dbReference>
<reference evidence="8 9" key="1">
    <citation type="submission" date="2019-01" db="EMBL/GenBank/DDBJ databases">
        <title>Vagococcus silagei sp. nov. isolated from brewer's grain.</title>
        <authorList>
            <person name="Guu J.-R."/>
        </authorList>
    </citation>
    <scope>NUCLEOTIDE SEQUENCE [LARGE SCALE GENOMIC DNA]</scope>
    <source>
        <strain evidence="8 9">2B-2</strain>
    </source>
</reference>
<accession>A0A4V3TVB1</accession>
<feature type="domain" description="Threonine synthase N-terminal" evidence="7">
    <location>
        <begin position="5"/>
        <end position="80"/>
    </location>
</feature>
<evidence type="ECO:0000256" key="5">
    <source>
        <dbReference type="PIRSR" id="PIRSR604450-51"/>
    </source>
</evidence>
<dbReference type="NCBIfam" id="TIGR00260">
    <property type="entry name" value="thrC"/>
    <property type="match status" value="1"/>
</dbReference>
<evidence type="ECO:0000256" key="1">
    <source>
        <dbReference type="ARBA" id="ARBA00001933"/>
    </source>
</evidence>
<comment type="caution">
    <text evidence="8">The sequence shown here is derived from an EMBL/GenBank/DDBJ whole genome shotgun (WGS) entry which is preliminary data.</text>
</comment>
<proteinExistence type="inferred from homology"/>
<keyword evidence="8" id="KW-0456">Lyase</keyword>
<comment type="cofactor">
    <cofactor evidence="1 5">
        <name>pyridoxal 5'-phosphate</name>
        <dbReference type="ChEBI" id="CHEBI:597326"/>
    </cofactor>
</comment>
<dbReference type="Gene3D" id="3.90.1380.10">
    <property type="entry name" value="Threonine synthase, N-terminal domain"/>
    <property type="match status" value="1"/>
</dbReference>
<dbReference type="Pfam" id="PF00291">
    <property type="entry name" value="PALP"/>
    <property type="match status" value="1"/>
</dbReference>
<dbReference type="Gene3D" id="3.40.50.1100">
    <property type="match status" value="2"/>
</dbReference>
<dbReference type="InterPro" id="IPR001926">
    <property type="entry name" value="TrpB-like_PALP"/>
</dbReference>
<dbReference type="RefSeq" id="WP_136135635.1">
    <property type="nucleotide sequence ID" value="NZ_SDGV01000001.1"/>
</dbReference>
<evidence type="ECO:0000313" key="9">
    <source>
        <dbReference type="Proteomes" id="UP000310506"/>
    </source>
</evidence>
<dbReference type="PANTHER" id="PTHR43515:SF1">
    <property type="entry name" value="THREONINE SYNTHASE-LIKE 1"/>
    <property type="match status" value="1"/>
</dbReference>
<dbReference type="CDD" id="cd01560">
    <property type="entry name" value="Thr-synth_2"/>
    <property type="match status" value="1"/>
</dbReference>
<dbReference type="GO" id="GO:0009088">
    <property type="term" value="P:threonine biosynthetic process"/>
    <property type="evidence" value="ECO:0007669"/>
    <property type="project" value="UniProtKB-UniRule"/>
</dbReference>
<feature type="domain" description="Tryptophan synthase beta chain-like PALP" evidence="6">
    <location>
        <begin position="101"/>
        <end position="410"/>
    </location>
</feature>
<evidence type="ECO:0000259" key="7">
    <source>
        <dbReference type="Pfam" id="PF14821"/>
    </source>
</evidence>
<dbReference type="GO" id="GO:0005737">
    <property type="term" value="C:cytoplasm"/>
    <property type="evidence" value="ECO:0007669"/>
    <property type="project" value="TreeGrafter"/>
</dbReference>
<evidence type="ECO:0000259" key="6">
    <source>
        <dbReference type="Pfam" id="PF00291"/>
    </source>
</evidence>
<keyword evidence="9" id="KW-1185">Reference proteome</keyword>
<evidence type="ECO:0000256" key="3">
    <source>
        <dbReference type="ARBA" id="ARBA00022898"/>
    </source>
</evidence>
<dbReference type="EC" id="4.2.3.1" evidence="4"/>
<sequence length="495" mass="55472">MTNYFQSTRNQNIKVSASQAILQGLSQDGGLFVLPDFTNRSYPIEQLQEASYQKIAQNIFQLFFDEFSREEIAECVSKAYDQKFSHPAITPIVKVGPSYVLELFHGPTSAFKDVALSILPHFMAQALNKQQVEEKILILTATSGDTGKAALEGFRDNEAIDIMVFYPNEGVSTIQERQMQTQRGDNVSVCAIEGNFDDAQSSLKEIFNDQVLQQELHQKQIQLSSANSVNIGRLVPQIVYYFDAYRQLLDQNEIELNEPVDFVVPTGNFGNILAGYYAKKLGLPIRNLICASNDNHILTDFLQTGIYDARREFLKTSSPSMDILISSNLERLLFDVSGQDSVYVNKCMTKLKEDGYFSVDSEILKALQEIFVAGFASDERVGQTIHDVYEETGYVLDPHTAVAHAVMEELDDCTCKRIVLATASPYKFVESVLAALELEHATLSEYEKMALLEKMTGVSIPQRLQSLMDLPVLHQDVIAKDAIKMYIQSQIKGGN</sequence>
<keyword evidence="3 5" id="KW-0663">Pyridoxal phosphate</keyword>
<dbReference type="InterPro" id="IPR036052">
    <property type="entry name" value="TrpB-like_PALP_sf"/>
</dbReference>
<evidence type="ECO:0000313" key="8">
    <source>
        <dbReference type="EMBL" id="THB62249.1"/>
    </source>
</evidence>
<dbReference type="PANTHER" id="PTHR43515">
    <property type="entry name" value="THREONINE SYNTHASE-LIKE 1"/>
    <property type="match status" value="1"/>
</dbReference>
<dbReference type="EMBL" id="SDGV01000001">
    <property type="protein sequence ID" value="THB62249.1"/>
    <property type="molecule type" value="Genomic_DNA"/>
</dbReference>
<dbReference type="AlphaFoldDB" id="A0A4V3TVB1"/>
<organism evidence="8 9">
    <name type="scientific">Vagococcus silagei</name>
    <dbReference type="NCBI Taxonomy" id="2508885"/>
    <lineage>
        <taxon>Bacteria</taxon>
        <taxon>Bacillati</taxon>
        <taxon>Bacillota</taxon>
        <taxon>Bacilli</taxon>
        <taxon>Lactobacillales</taxon>
        <taxon>Enterococcaceae</taxon>
        <taxon>Vagococcus</taxon>
    </lineage>
</organism>
<comment type="similarity">
    <text evidence="2">Belongs to the threonine synthase family.</text>
</comment>